<feature type="compositionally biased region" description="Basic and acidic residues" evidence="7">
    <location>
        <begin position="393"/>
        <end position="409"/>
    </location>
</feature>
<dbReference type="Pfam" id="PF17921">
    <property type="entry name" value="Integrase_H2C2"/>
    <property type="match status" value="1"/>
</dbReference>
<sequence length="1025" mass="114907">MSCEESYLAIIRYLTDEREPYAPGTPGNTKRKIRKAATCYVVRNGTLFYQRRLKGQNDFTELEVVLQDGRRKELINEAHIMEGGEHLNQQLTWEYISQKYWWRGILKHVKDHIRECAQCQSRRSADDSAGPRLISRPGRRRAAANVNDEEEEEEEEEEGDDSLIFTDSSPHLRSKLSKTMAKHELVFVDSKGEVNQFLPKHSQTMLDKLNQQRLSNQFCDITLLIEGEEYRAHKAVLAACSEYFKELFFEKGAVSTHEAVVDLSGFTKASFLPLLDFAAEGMEGETMTVVTHSGQAGASESLAVVSACLAMEQPQVAEAGTFVINVEPDTVSPSEVLKLASAAVAEAAAASPQERTDPAPPPQKRKRGRPAKVKKEVEPEEYTPLEEEEPSADEGHADRQEMMSDDPNKRRLRQRSIAEGGYARLHMGLEDEEEGKKSSTPPRAATPKVGPRPGKRGRPPKQPVENQAEGPSVSESGTEPEVSAVESVAVTEVSTEEAVTKAVEPETGTSQDQPPAAGSAVDGEHTCSECGMSFQRRYSLIMHTLKHEKARGYKCSLCSKEFQYAASLRAHLARHKQQSSQRAPIAKPPVEQSSEGKADSDLDDKTASPHTKREFVCDICGKTLPKLYSLRIHMLNHTGVRPHSCKVCGKTFAHKHSLKMHRALHDVTKQFQCEFCKKSFVSKRSMEEHTSLHTGESKYLCNTCGATFHRASALSKHMKKHQPKPDVRPFACAHCDKRFYEAKDLQQHMNKHMGLKPFQCQVCGKCYSWKKDWYSHVKSHSVAEPFKCNVCGKEFFEKALFRRHVKKATHGKKGRVKQNLERECEQCGRKFTQLREYRRHINNHQGVKPFECLTCGVAWADARSLKRHVRTHTGERPYVCPVCQEAHIDARTLRKHMAKYHSDNLPGKIMLEKDTLQFHNQGTQVEHAVSILASDLPPELRPAQQPPSEEIETVLITEETVEAVEAVQAVQAVSDGSVATLSDQGIMQVVNYVLAQQALTGAKIDEAPEVIQTMEVEVAHVAEVE</sequence>
<evidence type="ECO:0000256" key="1">
    <source>
        <dbReference type="ARBA" id="ARBA00022723"/>
    </source>
</evidence>
<evidence type="ECO:0000256" key="2">
    <source>
        <dbReference type="ARBA" id="ARBA00022737"/>
    </source>
</evidence>
<dbReference type="EMBL" id="BRZM01000079">
    <property type="protein sequence ID" value="GLD65439.1"/>
    <property type="molecule type" value="Genomic_DNA"/>
</dbReference>
<feature type="compositionally biased region" description="Acidic residues" evidence="7">
    <location>
        <begin position="378"/>
        <end position="392"/>
    </location>
</feature>
<feature type="compositionally biased region" description="Low complexity" evidence="7">
    <location>
        <begin position="479"/>
        <end position="502"/>
    </location>
</feature>
<dbReference type="PROSITE" id="PS50157">
    <property type="entry name" value="ZINC_FINGER_C2H2_2"/>
    <property type="match status" value="12"/>
</dbReference>
<dbReference type="GO" id="GO:0005634">
    <property type="term" value="C:nucleus"/>
    <property type="evidence" value="ECO:0007669"/>
    <property type="project" value="TreeGrafter"/>
</dbReference>
<feature type="region of interest" description="Disordered" evidence="7">
    <location>
        <begin position="119"/>
        <end position="167"/>
    </location>
</feature>
<dbReference type="InterPro" id="IPR011333">
    <property type="entry name" value="SKP1/BTB/POZ_sf"/>
</dbReference>
<dbReference type="Proteomes" id="UP001279410">
    <property type="component" value="Unassembled WGS sequence"/>
</dbReference>
<dbReference type="PANTHER" id="PTHR24393">
    <property type="entry name" value="ZINC FINGER PROTEIN"/>
    <property type="match status" value="1"/>
</dbReference>
<feature type="domain" description="C2H2-type" evidence="9">
    <location>
        <begin position="758"/>
        <end position="785"/>
    </location>
</feature>
<keyword evidence="11" id="KW-1185">Reference proteome</keyword>
<dbReference type="GO" id="GO:0008270">
    <property type="term" value="F:zinc ion binding"/>
    <property type="evidence" value="ECO:0007669"/>
    <property type="project" value="UniProtKB-KW"/>
</dbReference>
<dbReference type="AlphaFoldDB" id="A0AAD3N4N3"/>
<feature type="compositionally biased region" description="Basic and acidic residues" evidence="7">
    <location>
        <begin position="594"/>
        <end position="608"/>
    </location>
</feature>
<dbReference type="SMART" id="SM00225">
    <property type="entry name" value="BTB"/>
    <property type="match status" value="1"/>
</dbReference>
<evidence type="ECO:0000313" key="11">
    <source>
        <dbReference type="Proteomes" id="UP001279410"/>
    </source>
</evidence>
<feature type="domain" description="C2H2-type" evidence="9">
    <location>
        <begin position="615"/>
        <end position="642"/>
    </location>
</feature>
<feature type="domain" description="C2H2-type" evidence="9">
    <location>
        <begin position="786"/>
        <end position="815"/>
    </location>
</feature>
<dbReference type="SUPFAM" id="SSF57667">
    <property type="entry name" value="beta-beta-alpha zinc fingers"/>
    <property type="match status" value="7"/>
</dbReference>
<keyword evidence="3 6" id="KW-0863">Zinc-finger</keyword>
<feature type="domain" description="C2H2-type" evidence="9">
    <location>
        <begin position="822"/>
        <end position="849"/>
    </location>
</feature>
<evidence type="ECO:0000259" key="9">
    <source>
        <dbReference type="PROSITE" id="PS50157"/>
    </source>
</evidence>
<dbReference type="SMART" id="SM00384">
    <property type="entry name" value="AT_hook"/>
    <property type="match status" value="2"/>
</dbReference>
<dbReference type="FunFam" id="3.30.160.60:FF:000446">
    <property type="entry name" value="Zinc finger protein"/>
    <property type="match status" value="1"/>
</dbReference>
<protein>
    <submittedName>
        <fullName evidence="10">Zinc finger and BTB domain-containing protein 11-like protein</fullName>
    </submittedName>
</protein>
<feature type="domain" description="C2H2-type" evidence="9">
    <location>
        <begin position="878"/>
        <end position="906"/>
    </location>
</feature>
<keyword evidence="1" id="KW-0479">Metal-binding</keyword>
<evidence type="ECO:0000256" key="6">
    <source>
        <dbReference type="PROSITE-ProRule" id="PRU00042"/>
    </source>
</evidence>
<accession>A0AAD3N4N3</accession>
<dbReference type="PROSITE" id="PS50097">
    <property type="entry name" value="BTB"/>
    <property type="match status" value="1"/>
</dbReference>
<dbReference type="SMART" id="SM00355">
    <property type="entry name" value="ZnF_C2H2"/>
    <property type="match status" value="12"/>
</dbReference>
<dbReference type="Gene3D" id="3.30.160.60">
    <property type="entry name" value="Classic Zinc Finger"/>
    <property type="match status" value="10"/>
</dbReference>
<feature type="compositionally biased region" description="Basic residues" evidence="7">
    <location>
        <begin position="363"/>
        <end position="372"/>
    </location>
</feature>
<feature type="domain" description="C2H2-type" evidence="9">
    <location>
        <begin position="730"/>
        <end position="757"/>
    </location>
</feature>
<name>A0AAD3N4N3_LATJO</name>
<feature type="domain" description="C2H2-type" evidence="9">
    <location>
        <begin position="525"/>
        <end position="552"/>
    </location>
</feature>
<dbReference type="Gene3D" id="3.30.710.10">
    <property type="entry name" value="Potassium Channel Kv1.1, Chain A"/>
    <property type="match status" value="1"/>
</dbReference>
<evidence type="ECO:0000256" key="3">
    <source>
        <dbReference type="ARBA" id="ARBA00022771"/>
    </source>
</evidence>
<dbReference type="Pfam" id="PF00096">
    <property type="entry name" value="zf-C2H2"/>
    <property type="match status" value="5"/>
</dbReference>
<dbReference type="FunFam" id="3.30.160.60:FF:000633">
    <property type="entry name" value="Zinc finger and BTB domain containing 11"/>
    <property type="match status" value="1"/>
</dbReference>
<dbReference type="SUPFAM" id="SSF54695">
    <property type="entry name" value="POZ domain"/>
    <property type="match status" value="1"/>
</dbReference>
<proteinExistence type="predicted"/>
<feature type="region of interest" description="Disordered" evidence="7">
    <location>
        <begin position="573"/>
        <end position="608"/>
    </location>
</feature>
<dbReference type="InterPro" id="IPR017956">
    <property type="entry name" value="AT_hook_DNA-bd_motif"/>
</dbReference>
<feature type="region of interest" description="Disordered" evidence="7">
    <location>
        <begin position="347"/>
        <end position="525"/>
    </location>
</feature>
<evidence type="ECO:0000256" key="5">
    <source>
        <dbReference type="ARBA" id="ARBA00023242"/>
    </source>
</evidence>
<evidence type="ECO:0000313" key="10">
    <source>
        <dbReference type="EMBL" id="GLD65439.1"/>
    </source>
</evidence>
<dbReference type="Pfam" id="PF00651">
    <property type="entry name" value="BTB"/>
    <property type="match status" value="1"/>
</dbReference>
<comment type="caution">
    <text evidence="10">The sequence shown here is derived from an EMBL/GenBank/DDBJ whole genome shotgun (WGS) entry which is preliminary data.</text>
</comment>
<keyword evidence="2" id="KW-0677">Repeat</keyword>
<feature type="domain" description="C2H2-type" evidence="9">
    <location>
        <begin position="643"/>
        <end position="670"/>
    </location>
</feature>
<evidence type="ECO:0000256" key="4">
    <source>
        <dbReference type="ARBA" id="ARBA00022833"/>
    </source>
</evidence>
<reference evidence="10" key="1">
    <citation type="submission" date="2022-08" db="EMBL/GenBank/DDBJ databases">
        <title>Genome sequencing of akame (Lates japonicus).</title>
        <authorList>
            <person name="Hashiguchi Y."/>
            <person name="Takahashi H."/>
        </authorList>
    </citation>
    <scope>NUCLEOTIDE SEQUENCE</scope>
    <source>
        <strain evidence="10">Kochi</strain>
    </source>
</reference>
<feature type="domain" description="BTB" evidence="8">
    <location>
        <begin position="219"/>
        <end position="281"/>
    </location>
</feature>
<dbReference type="InterPro" id="IPR000210">
    <property type="entry name" value="BTB/POZ_dom"/>
</dbReference>
<feature type="domain" description="C2H2-type" evidence="9">
    <location>
        <begin position="850"/>
        <end position="877"/>
    </location>
</feature>
<dbReference type="Gene3D" id="1.10.340.70">
    <property type="match status" value="1"/>
</dbReference>
<dbReference type="InterPro" id="IPR041588">
    <property type="entry name" value="Integrase_H2C2"/>
</dbReference>
<dbReference type="InterPro" id="IPR036236">
    <property type="entry name" value="Znf_C2H2_sf"/>
</dbReference>
<dbReference type="GO" id="GO:0000978">
    <property type="term" value="F:RNA polymerase II cis-regulatory region sequence-specific DNA binding"/>
    <property type="evidence" value="ECO:0007669"/>
    <property type="project" value="TreeGrafter"/>
</dbReference>
<feature type="compositionally biased region" description="Acidic residues" evidence="7">
    <location>
        <begin position="147"/>
        <end position="161"/>
    </location>
</feature>
<feature type="domain" description="C2H2-type" evidence="9">
    <location>
        <begin position="699"/>
        <end position="726"/>
    </location>
</feature>
<dbReference type="GO" id="GO:0001228">
    <property type="term" value="F:DNA-binding transcription activator activity, RNA polymerase II-specific"/>
    <property type="evidence" value="ECO:0007669"/>
    <property type="project" value="TreeGrafter"/>
</dbReference>
<feature type="domain" description="C2H2-type" evidence="9">
    <location>
        <begin position="553"/>
        <end position="580"/>
    </location>
</feature>
<dbReference type="InterPro" id="IPR013087">
    <property type="entry name" value="Znf_C2H2_type"/>
</dbReference>
<dbReference type="PROSITE" id="PS00028">
    <property type="entry name" value="ZINC_FINGER_C2H2_1"/>
    <property type="match status" value="11"/>
</dbReference>
<dbReference type="PANTHER" id="PTHR24393:SF34">
    <property type="entry name" value="PR_SET DOMAIN 13"/>
    <property type="match status" value="1"/>
</dbReference>
<gene>
    <name evidence="10" type="ORF">AKAME5_001690400</name>
</gene>
<organism evidence="10 11">
    <name type="scientific">Lates japonicus</name>
    <name type="common">Japanese lates</name>
    <dbReference type="NCBI Taxonomy" id="270547"/>
    <lineage>
        <taxon>Eukaryota</taxon>
        <taxon>Metazoa</taxon>
        <taxon>Chordata</taxon>
        <taxon>Craniata</taxon>
        <taxon>Vertebrata</taxon>
        <taxon>Euteleostomi</taxon>
        <taxon>Actinopterygii</taxon>
        <taxon>Neopterygii</taxon>
        <taxon>Teleostei</taxon>
        <taxon>Neoteleostei</taxon>
        <taxon>Acanthomorphata</taxon>
        <taxon>Carangaria</taxon>
        <taxon>Carangaria incertae sedis</taxon>
        <taxon>Centropomidae</taxon>
        <taxon>Lates</taxon>
    </lineage>
</organism>
<dbReference type="FunFam" id="3.30.160.60:FF:001897">
    <property type="entry name" value="Zinc finger and BTB domain containing 11"/>
    <property type="match status" value="1"/>
</dbReference>
<keyword evidence="5" id="KW-0539">Nucleus</keyword>
<evidence type="ECO:0000259" key="8">
    <source>
        <dbReference type="PROSITE" id="PS50097"/>
    </source>
</evidence>
<feature type="domain" description="C2H2-type" evidence="9">
    <location>
        <begin position="671"/>
        <end position="698"/>
    </location>
</feature>
<dbReference type="FunFam" id="3.30.160.60:FF:000997">
    <property type="entry name" value="Zinc finger and BTB domain-containing protein 11"/>
    <property type="match status" value="1"/>
</dbReference>
<evidence type="ECO:0000256" key="7">
    <source>
        <dbReference type="SAM" id="MobiDB-lite"/>
    </source>
</evidence>
<dbReference type="Pfam" id="PF13912">
    <property type="entry name" value="zf-C2H2_6"/>
    <property type="match status" value="3"/>
</dbReference>
<dbReference type="FunFam" id="1.10.340.70:FF:000002">
    <property type="entry name" value="Zinc finger and BTB domain-containing protein 11"/>
    <property type="match status" value="1"/>
</dbReference>
<keyword evidence="4" id="KW-0862">Zinc</keyword>